<dbReference type="EMBL" id="PSQE01000003">
    <property type="protein sequence ID" value="RHN70329.1"/>
    <property type="molecule type" value="Genomic_DNA"/>
</dbReference>
<dbReference type="Gramene" id="rna18899">
    <property type="protein sequence ID" value="RHN70329.1"/>
    <property type="gene ID" value="gene18899"/>
</dbReference>
<evidence type="ECO:0000256" key="2">
    <source>
        <dbReference type="SAM" id="SignalP"/>
    </source>
</evidence>
<name>A0A396IX98_MEDTR</name>
<feature type="region of interest" description="Disordered" evidence="1">
    <location>
        <begin position="45"/>
        <end position="75"/>
    </location>
</feature>
<feature type="signal peptide" evidence="2">
    <location>
        <begin position="1"/>
        <end position="22"/>
    </location>
</feature>
<feature type="compositionally biased region" description="Low complexity" evidence="1">
    <location>
        <begin position="45"/>
        <end position="54"/>
    </location>
</feature>
<comment type="caution">
    <text evidence="3">The sequence shown here is derived from an EMBL/GenBank/DDBJ whole genome shotgun (WGS) entry which is preliminary data.</text>
</comment>
<dbReference type="Proteomes" id="UP000265566">
    <property type="component" value="Chromosome 3"/>
</dbReference>
<organism evidence="3">
    <name type="scientific">Medicago truncatula</name>
    <name type="common">Barrel medic</name>
    <name type="synonym">Medicago tribuloides</name>
    <dbReference type="NCBI Taxonomy" id="3880"/>
    <lineage>
        <taxon>Eukaryota</taxon>
        <taxon>Viridiplantae</taxon>
        <taxon>Streptophyta</taxon>
        <taxon>Embryophyta</taxon>
        <taxon>Tracheophyta</taxon>
        <taxon>Spermatophyta</taxon>
        <taxon>Magnoliopsida</taxon>
        <taxon>eudicotyledons</taxon>
        <taxon>Gunneridae</taxon>
        <taxon>Pentapetalae</taxon>
        <taxon>rosids</taxon>
        <taxon>fabids</taxon>
        <taxon>Fabales</taxon>
        <taxon>Fabaceae</taxon>
        <taxon>Papilionoideae</taxon>
        <taxon>50 kb inversion clade</taxon>
        <taxon>NPAAA clade</taxon>
        <taxon>Hologalegina</taxon>
        <taxon>IRL clade</taxon>
        <taxon>Trifolieae</taxon>
        <taxon>Medicago</taxon>
    </lineage>
</organism>
<gene>
    <name evidence="3" type="ORF">MtrunA17_Chr3g0134371</name>
</gene>
<feature type="chain" id="PRO_5017236932" description="Transmembrane protein" evidence="2">
    <location>
        <begin position="23"/>
        <end position="75"/>
    </location>
</feature>
<evidence type="ECO:0008006" key="4">
    <source>
        <dbReference type="Google" id="ProtNLM"/>
    </source>
</evidence>
<evidence type="ECO:0000313" key="3">
    <source>
        <dbReference type="EMBL" id="RHN70329.1"/>
    </source>
</evidence>
<dbReference type="AlphaFoldDB" id="A0A396IX98"/>
<keyword evidence="2" id="KW-0732">Signal</keyword>
<accession>A0A396IX98</accession>
<sequence>MMIMKKSILIVFFIIMVVMSSSQLCFVQSRVLQSKEFRKDGVTSFVSSNNSSNRGSKESFSFILASGPSKKGPGH</sequence>
<evidence type="ECO:0000256" key="1">
    <source>
        <dbReference type="SAM" id="MobiDB-lite"/>
    </source>
</evidence>
<reference evidence="3" key="1">
    <citation type="journal article" date="2018" name="Nat. Plants">
        <title>Whole-genome landscape of Medicago truncatula symbiotic genes.</title>
        <authorList>
            <person name="Pecrix Y."/>
            <person name="Gamas P."/>
            <person name="Carrere S."/>
        </authorList>
    </citation>
    <scope>NUCLEOTIDE SEQUENCE</scope>
    <source>
        <tissue evidence="3">Leaves</tissue>
    </source>
</reference>
<proteinExistence type="predicted"/>
<protein>
    <recommendedName>
        <fullName evidence="4">Transmembrane protein</fullName>
    </recommendedName>
</protein>